<name>A0A2K3KHP7_TRIPR</name>
<dbReference type="EMBL" id="ASHM01184690">
    <property type="protein sequence ID" value="PNX65779.1"/>
    <property type="molecule type" value="Genomic_DNA"/>
</dbReference>
<dbReference type="Proteomes" id="UP000236291">
    <property type="component" value="Unassembled WGS sequence"/>
</dbReference>
<dbReference type="AlphaFoldDB" id="A0A2K3KHP7"/>
<gene>
    <name evidence="1" type="ORF">L195_g062768</name>
</gene>
<reference evidence="1 2" key="2">
    <citation type="journal article" date="2017" name="Front. Plant Sci.">
        <title>Gene Classification and Mining of Molecular Markers Useful in Red Clover (Trifolium pratense) Breeding.</title>
        <authorList>
            <person name="Istvanek J."/>
            <person name="Dluhosova J."/>
            <person name="Dluhos P."/>
            <person name="Patkova L."/>
            <person name="Nedelnik J."/>
            <person name="Repkova J."/>
        </authorList>
    </citation>
    <scope>NUCLEOTIDE SEQUENCE [LARGE SCALE GENOMIC DNA]</scope>
    <source>
        <strain evidence="2">cv. Tatra</strain>
        <tissue evidence="1">Young leaves</tissue>
    </source>
</reference>
<dbReference type="ExpressionAtlas" id="A0A2K3KHP7">
    <property type="expression patterns" value="baseline"/>
</dbReference>
<evidence type="ECO:0000313" key="1">
    <source>
        <dbReference type="EMBL" id="PNX65779.1"/>
    </source>
</evidence>
<proteinExistence type="predicted"/>
<protein>
    <submittedName>
        <fullName evidence="1">PPR protein</fullName>
    </submittedName>
</protein>
<organism evidence="1 2">
    <name type="scientific">Trifolium pratense</name>
    <name type="common">Red clover</name>
    <dbReference type="NCBI Taxonomy" id="57577"/>
    <lineage>
        <taxon>Eukaryota</taxon>
        <taxon>Viridiplantae</taxon>
        <taxon>Streptophyta</taxon>
        <taxon>Embryophyta</taxon>
        <taxon>Tracheophyta</taxon>
        <taxon>Spermatophyta</taxon>
        <taxon>Magnoliopsida</taxon>
        <taxon>eudicotyledons</taxon>
        <taxon>Gunneridae</taxon>
        <taxon>Pentapetalae</taxon>
        <taxon>rosids</taxon>
        <taxon>fabids</taxon>
        <taxon>Fabales</taxon>
        <taxon>Fabaceae</taxon>
        <taxon>Papilionoideae</taxon>
        <taxon>50 kb inversion clade</taxon>
        <taxon>NPAAA clade</taxon>
        <taxon>Hologalegina</taxon>
        <taxon>IRL clade</taxon>
        <taxon>Trifolieae</taxon>
        <taxon>Trifolium</taxon>
    </lineage>
</organism>
<feature type="non-terminal residue" evidence="1">
    <location>
        <position position="60"/>
    </location>
</feature>
<reference evidence="1 2" key="1">
    <citation type="journal article" date="2014" name="Am. J. Bot.">
        <title>Genome assembly and annotation for red clover (Trifolium pratense; Fabaceae).</title>
        <authorList>
            <person name="Istvanek J."/>
            <person name="Jaros M."/>
            <person name="Krenek A."/>
            <person name="Repkova J."/>
        </authorList>
    </citation>
    <scope>NUCLEOTIDE SEQUENCE [LARGE SCALE GENOMIC DNA]</scope>
    <source>
        <strain evidence="2">cv. Tatra</strain>
        <tissue evidence="1">Young leaves</tissue>
    </source>
</reference>
<comment type="caution">
    <text evidence="1">The sequence shown here is derived from an EMBL/GenBank/DDBJ whole genome shotgun (WGS) entry which is preliminary data.</text>
</comment>
<sequence length="60" mass="7479">MKDFGVLYTNLDEYHKLFHSFCLMDMEWKMAIEQLDEMEPMDREMVEKRLEEMLEEQLEE</sequence>
<accession>A0A2K3KHP7</accession>
<evidence type="ECO:0000313" key="2">
    <source>
        <dbReference type="Proteomes" id="UP000236291"/>
    </source>
</evidence>